<comment type="similarity">
    <text evidence="5 6">Belongs to the FtsA/MreB family.</text>
</comment>
<evidence type="ECO:0000256" key="3">
    <source>
        <dbReference type="ARBA" id="ARBA00023136"/>
    </source>
</evidence>
<dbReference type="InterPro" id="IPR020823">
    <property type="entry name" value="Cell_div_FtsA"/>
</dbReference>
<accession>V4Q3C0</accession>
<dbReference type="STRING" id="1121022.GCA_000376105_01347"/>
<feature type="region of interest" description="Disordered" evidence="7">
    <location>
        <begin position="1"/>
        <end position="42"/>
    </location>
</feature>
<evidence type="ECO:0000313" key="9">
    <source>
        <dbReference type="EMBL" id="ESQ92355.1"/>
    </source>
</evidence>
<gene>
    <name evidence="5" type="primary">ftsA</name>
    <name evidence="9" type="ORF">ABENE_08240</name>
</gene>
<dbReference type="GO" id="GO:0032153">
    <property type="term" value="C:cell division site"/>
    <property type="evidence" value="ECO:0007669"/>
    <property type="project" value="UniProtKB-UniRule"/>
</dbReference>
<keyword evidence="3 5" id="KW-0472">Membrane</keyword>
<dbReference type="AlphaFoldDB" id="V4Q3C0"/>
<comment type="function">
    <text evidence="5 6">Cell division protein that is involved in the assembly of the Z ring. May serve as a membrane anchor for the Z ring.</text>
</comment>
<dbReference type="SMART" id="SM00842">
    <property type="entry name" value="FtsA"/>
    <property type="match status" value="1"/>
</dbReference>
<proteinExistence type="inferred from homology"/>
<name>V4Q3C0_9CAUL</name>
<dbReference type="Pfam" id="PF02491">
    <property type="entry name" value="SHS2_FTSA"/>
    <property type="match status" value="1"/>
</dbReference>
<evidence type="ECO:0000256" key="7">
    <source>
        <dbReference type="SAM" id="MobiDB-lite"/>
    </source>
</evidence>
<protein>
    <recommendedName>
        <fullName evidence="5 6">Cell division protein FtsA</fullName>
    </recommendedName>
</protein>
<dbReference type="GO" id="GO:0009898">
    <property type="term" value="C:cytoplasmic side of plasma membrane"/>
    <property type="evidence" value="ECO:0007669"/>
    <property type="project" value="UniProtKB-UniRule"/>
</dbReference>
<feature type="compositionally biased region" description="Low complexity" evidence="7">
    <location>
        <begin position="10"/>
        <end position="28"/>
    </location>
</feature>
<evidence type="ECO:0000256" key="1">
    <source>
        <dbReference type="ARBA" id="ARBA00022475"/>
    </source>
</evidence>
<dbReference type="PANTHER" id="PTHR32432">
    <property type="entry name" value="CELL DIVISION PROTEIN FTSA-RELATED"/>
    <property type="match status" value="1"/>
</dbReference>
<evidence type="ECO:0000259" key="8">
    <source>
        <dbReference type="SMART" id="SM00842"/>
    </source>
</evidence>
<evidence type="ECO:0000256" key="5">
    <source>
        <dbReference type="HAMAP-Rule" id="MF_02033"/>
    </source>
</evidence>
<dbReference type="Proteomes" id="UP000017837">
    <property type="component" value="Unassembled WGS sequence"/>
</dbReference>
<dbReference type="PIRSF" id="PIRSF003101">
    <property type="entry name" value="FtsA"/>
    <property type="match status" value="1"/>
</dbReference>
<dbReference type="InterPro" id="IPR043129">
    <property type="entry name" value="ATPase_NBD"/>
</dbReference>
<dbReference type="PATRIC" id="fig|1121022.4.peg.1658"/>
<dbReference type="NCBIfam" id="TIGR01174">
    <property type="entry name" value="ftsA"/>
    <property type="match status" value="1"/>
</dbReference>
<sequence>MSRFEDRQNAKQQAQNHAQNPAPAAKPARSQPTTSGEAANRPQASQGLIASLDLGASKIGCFIMRPEGARHADQTIRIAGVGYVQSKGIRAGSIIDMEAASQAIAQAVERAEAMANVAIHGVRVTIPGAQTASHKVSAQVSLGLKPISDFDLNRAIASALAQVRFPNRRAIHLLPVAWSVDDQHGVRDPRGLNGRALGLELLVVTIDESVFNNINTCVSQAHLEVQAIVCAPLAAAVAALEEDEKELGCICIDMGASSTTAAIFANGTLVHVDCLNVGGAHVTADIARGLSTTLAGAERIKTLHGSAIASAHEDRETVEAPPRGDDKGGAPIIVPRSILKGIIAPRVEETFELLREKIKASGVQIEPGAGIVLTGGASQLAGVRELAIRVFDRPCRLGKPMRTPHLGDAAAGPSFAATAGVILRTLYGPRDVVPVKKIMAAKIGPRDAPSAGQGNILARVIDWLKSNL</sequence>
<feature type="domain" description="SHS2" evidence="8">
    <location>
        <begin position="49"/>
        <end position="239"/>
    </location>
</feature>
<organism evidence="9 10">
    <name type="scientific">Asticcacaulis benevestitus DSM 16100 = ATCC BAA-896</name>
    <dbReference type="NCBI Taxonomy" id="1121022"/>
    <lineage>
        <taxon>Bacteria</taxon>
        <taxon>Pseudomonadati</taxon>
        <taxon>Pseudomonadota</taxon>
        <taxon>Alphaproteobacteria</taxon>
        <taxon>Caulobacterales</taxon>
        <taxon>Caulobacteraceae</taxon>
        <taxon>Asticcacaulis</taxon>
    </lineage>
</organism>
<comment type="caution">
    <text evidence="9">The sequence shown here is derived from an EMBL/GenBank/DDBJ whole genome shotgun (WGS) entry which is preliminary data.</text>
</comment>
<keyword evidence="10" id="KW-1185">Reference proteome</keyword>
<keyword evidence="1 5" id="KW-1003">Cell membrane</keyword>
<dbReference type="InterPro" id="IPR003494">
    <property type="entry name" value="SHS2_FtsA"/>
</dbReference>
<dbReference type="RefSeq" id="WP_018081013.1">
    <property type="nucleotide sequence ID" value="NZ_AQWM01000003.1"/>
</dbReference>
<dbReference type="Gene3D" id="3.30.420.40">
    <property type="match status" value="2"/>
</dbReference>
<comment type="subcellular location">
    <subcellularLocation>
        <location evidence="5">Cell membrane</location>
        <topology evidence="5">Peripheral membrane protein</topology>
        <orientation evidence="5">Cytoplasmic side</orientation>
    </subcellularLocation>
    <text evidence="5">Localizes to the Z ring in an FtsZ-dependent manner. Targeted to the membrane through a conserved C-terminal amphipathic helix.</text>
</comment>
<keyword evidence="2 5" id="KW-0132">Cell division</keyword>
<feature type="compositionally biased region" description="Polar residues" evidence="7">
    <location>
        <begin position="30"/>
        <end position="42"/>
    </location>
</feature>
<dbReference type="GO" id="GO:0043093">
    <property type="term" value="P:FtsZ-dependent cytokinesis"/>
    <property type="evidence" value="ECO:0007669"/>
    <property type="project" value="UniProtKB-UniRule"/>
</dbReference>
<keyword evidence="4 5" id="KW-0131">Cell cycle</keyword>
<evidence type="ECO:0000256" key="4">
    <source>
        <dbReference type="ARBA" id="ARBA00023306"/>
    </source>
</evidence>
<evidence type="ECO:0000313" key="10">
    <source>
        <dbReference type="Proteomes" id="UP000017837"/>
    </source>
</evidence>
<evidence type="ECO:0000256" key="2">
    <source>
        <dbReference type="ARBA" id="ARBA00022618"/>
    </source>
</evidence>
<dbReference type="InterPro" id="IPR050696">
    <property type="entry name" value="FtsA/MreB"/>
</dbReference>
<reference evidence="9 10" key="1">
    <citation type="journal article" date="2014" name="Nature">
        <title>Sequential evolution of bacterial morphology by co-option of a developmental regulator.</title>
        <authorList>
            <person name="Jiang C."/>
            <person name="Brown P.J."/>
            <person name="Ducret A."/>
            <person name="Brun Y.V."/>
        </authorList>
    </citation>
    <scope>NUCLEOTIDE SEQUENCE [LARGE SCALE GENOMIC DNA]</scope>
    <source>
        <strain evidence="9 10">DSM 16100</strain>
    </source>
</reference>
<dbReference type="CDD" id="cd24048">
    <property type="entry name" value="ASKHA_NBD_FtsA"/>
    <property type="match status" value="1"/>
</dbReference>
<dbReference type="Pfam" id="PF14450">
    <property type="entry name" value="FtsA"/>
    <property type="match status" value="1"/>
</dbReference>
<dbReference type="EMBL" id="AWGB01000013">
    <property type="protein sequence ID" value="ESQ92355.1"/>
    <property type="molecule type" value="Genomic_DNA"/>
</dbReference>
<comment type="subunit">
    <text evidence="5">Self-interacts. Interacts with FtsZ.</text>
</comment>
<evidence type="ECO:0000256" key="6">
    <source>
        <dbReference type="PIRNR" id="PIRNR003101"/>
    </source>
</evidence>
<dbReference type="PANTHER" id="PTHR32432:SF4">
    <property type="entry name" value="CELL DIVISION PROTEIN FTSA"/>
    <property type="match status" value="1"/>
</dbReference>
<dbReference type="SUPFAM" id="SSF53067">
    <property type="entry name" value="Actin-like ATPase domain"/>
    <property type="match status" value="2"/>
</dbReference>
<dbReference type="HAMAP" id="MF_02033">
    <property type="entry name" value="FtsA"/>
    <property type="match status" value="1"/>
</dbReference>
<dbReference type="eggNOG" id="COG0849">
    <property type="taxonomic scope" value="Bacteria"/>
</dbReference>